<dbReference type="InterPro" id="IPR004327">
    <property type="entry name" value="Phstyr_phstse_ac"/>
</dbReference>
<comment type="similarity">
    <text evidence="1 2">Belongs to the PTPA-type PPIase family.</text>
</comment>
<dbReference type="EMBL" id="CAUYUJ010014958">
    <property type="protein sequence ID" value="CAK0848189.1"/>
    <property type="molecule type" value="Genomic_DNA"/>
</dbReference>
<dbReference type="PANTHER" id="PTHR10012:SF0">
    <property type="entry name" value="SERINE_THREONINE-PROTEIN PHOSPHATASE 2A ACTIVATOR"/>
    <property type="match status" value="1"/>
</dbReference>
<keyword evidence="2" id="KW-0413">Isomerase</keyword>
<keyword evidence="2" id="KW-0963">Cytoplasm</keyword>
<dbReference type="Proteomes" id="UP001189429">
    <property type="component" value="Unassembled WGS sequence"/>
</dbReference>
<accession>A0ABN9TQ43</accession>
<comment type="function">
    <text evidence="2">PPIases accelerate the folding of proteins. It catalyzes the cis-trans isomerization of proline imidic peptide bonds in oligopeptides.</text>
</comment>
<evidence type="ECO:0000313" key="5">
    <source>
        <dbReference type="Proteomes" id="UP001189429"/>
    </source>
</evidence>
<sequence>MRAPWAAGPPPAAEAAQAPTRAPWAAAAAAAERSPAAGTEGASAACAEGGGSAASAPRKRIHSQQDFDVFQRSRLCEQLVSFAQELSEAVKGLPRGPERAAGAAPLACGLRQLLGELEGWIGDFPPLAQPMRFGNKAFRQWHARLVERGAGLLAEALGRAALPRERADALGEELSHYRASRSVLGSNVFFARPPRPAPPRRVPSHGYAGSAQGGGRTGGRNVAGRGLWDPGLRSGSCRILRTSATRRGG</sequence>
<reference evidence="4" key="1">
    <citation type="submission" date="2023-10" db="EMBL/GenBank/DDBJ databases">
        <authorList>
            <person name="Chen Y."/>
            <person name="Shah S."/>
            <person name="Dougan E. K."/>
            <person name="Thang M."/>
            <person name="Chan C."/>
        </authorList>
    </citation>
    <scope>NUCLEOTIDE SEQUENCE [LARGE SCALE GENOMIC DNA]</scope>
</reference>
<evidence type="ECO:0000256" key="3">
    <source>
        <dbReference type="SAM" id="MobiDB-lite"/>
    </source>
</evidence>
<comment type="catalytic activity">
    <reaction evidence="2">
        <text>[protein]-peptidylproline (omega=180) = [protein]-peptidylproline (omega=0)</text>
        <dbReference type="Rhea" id="RHEA:16237"/>
        <dbReference type="Rhea" id="RHEA-COMP:10747"/>
        <dbReference type="Rhea" id="RHEA-COMP:10748"/>
        <dbReference type="ChEBI" id="CHEBI:83833"/>
        <dbReference type="ChEBI" id="CHEBI:83834"/>
        <dbReference type="EC" id="5.2.1.8"/>
    </reaction>
</comment>
<evidence type="ECO:0000313" key="4">
    <source>
        <dbReference type="EMBL" id="CAK0848189.1"/>
    </source>
</evidence>
<comment type="subcellular location">
    <subcellularLocation>
        <location evidence="2">Cytoplasm</location>
    </subcellularLocation>
</comment>
<feature type="region of interest" description="Disordered" evidence="3">
    <location>
        <begin position="192"/>
        <end position="227"/>
    </location>
</feature>
<evidence type="ECO:0000256" key="2">
    <source>
        <dbReference type="RuleBase" id="RU361210"/>
    </source>
</evidence>
<protein>
    <recommendedName>
        <fullName evidence="2">Serine/threonine-protein phosphatase 2A activator</fullName>
        <ecNumber evidence="2">5.2.1.8</ecNumber>
    </recommendedName>
    <alternativeName>
        <fullName evidence="2">Phosphotyrosyl phosphatase activator</fullName>
    </alternativeName>
</protein>
<name>A0ABN9TQ43_9DINO</name>
<keyword evidence="2" id="KW-0697">Rotamase</keyword>
<feature type="region of interest" description="Disordered" evidence="3">
    <location>
        <begin position="1"/>
        <end position="60"/>
    </location>
</feature>
<evidence type="ECO:0000256" key="1">
    <source>
        <dbReference type="ARBA" id="ARBA00011019"/>
    </source>
</evidence>
<gene>
    <name evidence="4" type="ORF">PCOR1329_LOCUS41200</name>
</gene>
<keyword evidence="5" id="KW-1185">Reference proteome</keyword>
<dbReference type="EC" id="5.2.1.8" evidence="2"/>
<dbReference type="SUPFAM" id="SSF140984">
    <property type="entry name" value="PTPA-like"/>
    <property type="match status" value="1"/>
</dbReference>
<proteinExistence type="inferred from homology"/>
<organism evidence="4 5">
    <name type="scientific">Prorocentrum cordatum</name>
    <dbReference type="NCBI Taxonomy" id="2364126"/>
    <lineage>
        <taxon>Eukaryota</taxon>
        <taxon>Sar</taxon>
        <taxon>Alveolata</taxon>
        <taxon>Dinophyceae</taxon>
        <taxon>Prorocentrales</taxon>
        <taxon>Prorocentraceae</taxon>
        <taxon>Prorocentrum</taxon>
    </lineage>
</organism>
<comment type="caution">
    <text evidence="4">The sequence shown here is derived from an EMBL/GenBank/DDBJ whole genome shotgun (WGS) entry which is preliminary data.</text>
</comment>
<feature type="compositionally biased region" description="Low complexity" evidence="3">
    <location>
        <begin position="13"/>
        <end position="47"/>
    </location>
</feature>
<dbReference type="PANTHER" id="PTHR10012">
    <property type="entry name" value="SERINE/THREONINE-PROTEIN PHOSPHATASE 2A REGULATORY SUBUNIT B"/>
    <property type="match status" value="1"/>
</dbReference>
<dbReference type="InterPro" id="IPR037218">
    <property type="entry name" value="PTPA_sf"/>
</dbReference>
<dbReference type="Pfam" id="PF03095">
    <property type="entry name" value="PTPA"/>
    <property type="match status" value="1"/>
</dbReference>